<dbReference type="Gene3D" id="3.40.50.300">
    <property type="entry name" value="P-loop containing nucleotide triphosphate hydrolases"/>
    <property type="match status" value="2"/>
</dbReference>
<keyword evidence="1" id="KW-0547">Nucleotide-binding</keyword>
<accession>A0A9P4M8Q8</accession>
<proteinExistence type="predicted"/>
<dbReference type="PROSITE" id="PS51192">
    <property type="entry name" value="HELICASE_ATP_BIND_1"/>
    <property type="match status" value="1"/>
</dbReference>
<dbReference type="GO" id="GO:0032042">
    <property type="term" value="P:mitochondrial DNA metabolic process"/>
    <property type="evidence" value="ECO:0007669"/>
    <property type="project" value="TreeGrafter"/>
</dbReference>
<feature type="domain" description="Helicase C-terminal" evidence="3">
    <location>
        <begin position="279"/>
        <end position="431"/>
    </location>
</feature>
<feature type="domain" description="Helicase ATP-binding" evidence="2">
    <location>
        <begin position="62"/>
        <end position="225"/>
    </location>
</feature>
<dbReference type="AlphaFoldDB" id="A0A9P4M8Q8"/>
<dbReference type="CDD" id="cd18032">
    <property type="entry name" value="DEXHc_RE_I_III_res"/>
    <property type="match status" value="1"/>
</dbReference>
<name>A0A9P4M8Q8_9PEZI</name>
<dbReference type="InterPro" id="IPR014001">
    <property type="entry name" value="Helicase_ATP-bd"/>
</dbReference>
<reference evidence="4" key="1">
    <citation type="journal article" date="2020" name="Stud. Mycol.">
        <title>101 Dothideomycetes genomes: a test case for predicting lifestyles and emergence of pathogens.</title>
        <authorList>
            <person name="Haridas S."/>
            <person name="Albert R."/>
            <person name="Binder M."/>
            <person name="Bloem J."/>
            <person name="Labutti K."/>
            <person name="Salamov A."/>
            <person name="Andreopoulos B."/>
            <person name="Baker S."/>
            <person name="Barry K."/>
            <person name="Bills G."/>
            <person name="Bluhm B."/>
            <person name="Cannon C."/>
            <person name="Castanera R."/>
            <person name="Culley D."/>
            <person name="Daum C."/>
            <person name="Ezra D."/>
            <person name="Gonzalez J."/>
            <person name="Henrissat B."/>
            <person name="Kuo A."/>
            <person name="Liang C."/>
            <person name="Lipzen A."/>
            <person name="Lutzoni F."/>
            <person name="Magnuson J."/>
            <person name="Mondo S."/>
            <person name="Nolan M."/>
            <person name="Ohm R."/>
            <person name="Pangilinan J."/>
            <person name="Park H.-J."/>
            <person name="Ramirez L."/>
            <person name="Alfaro M."/>
            <person name="Sun H."/>
            <person name="Tritt A."/>
            <person name="Yoshinaga Y."/>
            <person name="Zwiers L.-H."/>
            <person name="Turgeon B."/>
            <person name="Goodwin S."/>
            <person name="Spatafora J."/>
            <person name="Crous P."/>
            <person name="Grigoriev I."/>
        </authorList>
    </citation>
    <scope>NUCLEOTIDE SEQUENCE</scope>
    <source>
        <strain evidence="4">CBS 133067</strain>
    </source>
</reference>
<keyword evidence="4" id="KW-0378">Hydrolase</keyword>
<dbReference type="GO" id="GO:0016787">
    <property type="term" value="F:hydrolase activity"/>
    <property type="evidence" value="ECO:0007669"/>
    <property type="project" value="UniProtKB-KW"/>
</dbReference>
<dbReference type="GO" id="GO:0061749">
    <property type="term" value="F:forked DNA-dependent helicase activity"/>
    <property type="evidence" value="ECO:0007669"/>
    <property type="project" value="TreeGrafter"/>
</dbReference>
<evidence type="ECO:0000313" key="5">
    <source>
        <dbReference type="Proteomes" id="UP000799772"/>
    </source>
</evidence>
<dbReference type="Pfam" id="PF04851">
    <property type="entry name" value="ResIII"/>
    <property type="match status" value="1"/>
</dbReference>
<dbReference type="PANTHER" id="PTHR47396:SF1">
    <property type="entry name" value="ATP-DEPENDENT HELICASE IRC3-RELATED"/>
    <property type="match status" value="1"/>
</dbReference>
<evidence type="ECO:0000313" key="4">
    <source>
        <dbReference type="EMBL" id="KAF2101908.1"/>
    </source>
</evidence>
<evidence type="ECO:0000256" key="1">
    <source>
        <dbReference type="ARBA" id="ARBA00022806"/>
    </source>
</evidence>
<dbReference type="CDD" id="cd18799">
    <property type="entry name" value="SF2_C_EcoAI-like"/>
    <property type="match status" value="1"/>
</dbReference>
<dbReference type="InterPro" id="IPR050742">
    <property type="entry name" value="Helicase_Restrict-Modif_Enz"/>
</dbReference>
<dbReference type="InterPro" id="IPR006935">
    <property type="entry name" value="Helicase/UvrB_N"/>
</dbReference>
<comment type="caution">
    <text evidence="4">The sequence shown here is derived from an EMBL/GenBank/DDBJ whole genome shotgun (WGS) entry which is preliminary data.</text>
</comment>
<organism evidence="4 5">
    <name type="scientific">Rhizodiscina lignyota</name>
    <dbReference type="NCBI Taxonomy" id="1504668"/>
    <lineage>
        <taxon>Eukaryota</taxon>
        <taxon>Fungi</taxon>
        <taxon>Dikarya</taxon>
        <taxon>Ascomycota</taxon>
        <taxon>Pezizomycotina</taxon>
        <taxon>Dothideomycetes</taxon>
        <taxon>Pleosporomycetidae</taxon>
        <taxon>Aulographales</taxon>
        <taxon>Rhizodiscinaceae</taxon>
        <taxon>Rhizodiscina</taxon>
    </lineage>
</organism>
<dbReference type="GO" id="GO:0036121">
    <property type="term" value="F:double-stranded DNA helicase activity"/>
    <property type="evidence" value="ECO:0007669"/>
    <property type="project" value="TreeGrafter"/>
</dbReference>
<dbReference type="Pfam" id="PF00271">
    <property type="entry name" value="Helicase_C"/>
    <property type="match status" value="1"/>
</dbReference>
<dbReference type="PANTHER" id="PTHR47396">
    <property type="entry name" value="TYPE I RESTRICTION ENZYME ECOKI R PROTEIN"/>
    <property type="match status" value="1"/>
</dbReference>
<dbReference type="GO" id="GO:0005759">
    <property type="term" value="C:mitochondrial matrix"/>
    <property type="evidence" value="ECO:0007669"/>
    <property type="project" value="TreeGrafter"/>
</dbReference>
<dbReference type="GO" id="GO:0070125">
    <property type="term" value="P:mitochondrial translational elongation"/>
    <property type="evidence" value="ECO:0007669"/>
    <property type="project" value="TreeGrafter"/>
</dbReference>
<dbReference type="EMBL" id="ML978123">
    <property type="protein sequence ID" value="KAF2101908.1"/>
    <property type="molecule type" value="Genomic_DNA"/>
</dbReference>
<dbReference type="GO" id="GO:0000403">
    <property type="term" value="F:Y-form DNA binding"/>
    <property type="evidence" value="ECO:0007669"/>
    <property type="project" value="TreeGrafter"/>
</dbReference>
<dbReference type="GO" id="GO:0005524">
    <property type="term" value="F:ATP binding"/>
    <property type="evidence" value="ECO:0007669"/>
    <property type="project" value="InterPro"/>
</dbReference>
<sequence>MLFVPAAQRLLQRQLQRTFRLPLRQRSLATFTAAASSASGLQQPPVIRLRDYQEQSIQSVLDYVRHGHRRLGISLATGSGKTIIFTQLIDRIEPPNQNATQTLILVHRRELVEQAARHCTLAYPSKSIEVEMGNNHASGAADISIASIQSIMSGDRISKFDPHRFKLILVDEAHHIVAPQYLKVLEYFGLRPLEDHAPVLVGVSATFSRNDGVALGAAIDHIVYHKDYIDMIDSGWLADLVFTTVQSNVDLRRVRTSGGDFQIGSLSEAVNTNEANEIIVQAWKHRVGERKSTLVFCVDKAHVTSLTAMFRAHRIHAEYVTSDTARQTRTERLDMFKRGEIPVLLNCGIFTEGTDIPNIDCVLLARPTKSQNLLIQMIGRGVRQSPGKKDCLVIDMVSTLKTGIVTTPTLFGLNPDELVEEADVEKMRELKSRREREEELERAAEVAVAGRFEGSLDFTTYDTIHDLIADTSVERHIRGMSLYAWVNVGDGRFVLVNRDGDYIIIEPDAEGPAAYSVRYLQKIPAQARAKSPYMKPRQIARAETFSDAVKAADTCADFAFERQFALTRAYWRKAPATDKQVDFLNKFREEDSKLEYGELSKGSAADMITKIQFGARGRFKKAASKARSNKQ</sequence>
<dbReference type="SMART" id="SM00487">
    <property type="entry name" value="DEXDc"/>
    <property type="match status" value="1"/>
</dbReference>
<evidence type="ECO:0000259" key="3">
    <source>
        <dbReference type="PROSITE" id="PS51194"/>
    </source>
</evidence>
<dbReference type="SUPFAM" id="SSF52540">
    <property type="entry name" value="P-loop containing nucleoside triphosphate hydrolases"/>
    <property type="match status" value="1"/>
</dbReference>
<dbReference type="InterPro" id="IPR027417">
    <property type="entry name" value="P-loop_NTPase"/>
</dbReference>
<dbReference type="InterPro" id="IPR001650">
    <property type="entry name" value="Helicase_C-like"/>
</dbReference>
<dbReference type="OrthoDB" id="16911at2759"/>
<keyword evidence="1" id="KW-0347">Helicase</keyword>
<dbReference type="PROSITE" id="PS51194">
    <property type="entry name" value="HELICASE_CTER"/>
    <property type="match status" value="1"/>
</dbReference>
<dbReference type="SMART" id="SM00490">
    <property type="entry name" value="HELICc"/>
    <property type="match status" value="1"/>
</dbReference>
<keyword evidence="5" id="KW-1185">Reference proteome</keyword>
<evidence type="ECO:0000259" key="2">
    <source>
        <dbReference type="PROSITE" id="PS51192"/>
    </source>
</evidence>
<gene>
    <name evidence="4" type="ORF">NA57DRAFT_53852</name>
</gene>
<keyword evidence="1" id="KW-0067">ATP-binding</keyword>
<protein>
    <submittedName>
        <fullName evidence="4">P-loop containing nucleoside triphosphate hydrolase protein</fullName>
    </submittedName>
</protein>
<dbReference type="Proteomes" id="UP000799772">
    <property type="component" value="Unassembled WGS sequence"/>
</dbReference>